<evidence type="ECO:0000256" key="2">
    <source>
        <dbReference type="SAM" id="MobiDB-lite"/>
    </source>
</evidence>
<dbReference type="Pfam" id="PF00397">
    <property type="entry name" value="WW"/>
    <property type="match status" value="1"/>
</dbReference>
<evidence type="ECO:0000256" key="1">
    <source>
        <dbReference type="ARBA" id="ARBA00022837"/>
    </source>
</evidence>
<feature type="region of interest" description="Disordered" evidence="2">
    <location>
        <begin position="1049"/>
        <end position="1077"/>
    </location>
</feature>
<feature type="domain" description="EF-hand" evidence="4">
    <location>
        <begin position="332"/>
        <end position="367"/>
    </location>
</feature>
<evidence type="ECO:0000313" key="5">
    <source>
        <dbReference type="EMBL" id="GMI41865.1"/>
    </source>
</evidence>
<feature type="domain" description="EF-hand" evidence="4">
    <location>
        <begin position="372"/>
        <end position="407"/>
    </location>
</feature>
<proteinExistence type="predicted"/>
<dbReference type="Proteomes" id="UP001165065">
    <property type="component" value="Unassembled WGS sequence"/>
</dbReference>
<dbReference type="Gene3D" id="2.20.70.10">
    <property type="match status" value="2"/>
</dbReference>
<evidence type="ECO:0000313" key="6">
    <source>
        <dbReference type="Proteomes" id="UP001165065"/>
    </source>
</evidence>
<keyword evidence="6" id="KW-1185">Reference proteome</keyword>
<feature type="region of interest" description="Disordered" evidence="2">
    <location>
        <begin position="190"/>
        <end position="265"/>
    </location>
</feature>
<dbReference type="CDD" id="cd00051">
    <property type="entry name" value="EFh"/>
    <property type="match status" value="3"/>
</dbReference>
<evidence type="ECO:0000259" key="3">
    <source>
        <dbReference type="PROSITE" id="PS50020"/>
    </source>
</evidence>
<sequence length="1077" mass="120582">MDTNDHASNEQAQENNVWHEYHHEGQTYYYNPSTQETSWVNPNSSPSPQPLQDHGTAVAPLSEGNNDPAVEQQEYYDYEGYEGANGHGDYSTATDNAVRVVGDNDTTIQSYNEESLNGAISPIFTDYSLDPNPAVAAAQKTASQEALDSLGWIEYQTQGGDPYYYNLTSGETQWTLPDEVAEKEHELLASGSLTNPPSSKDQSPRRASLATAIDHPDIEYEYNRSRLSPTPLTSSGGLLSGTPSSSNFRASTAKGKKTRSSPTSSLGLSVNFANAAIASEKMDVDELKNVVATGGVNDIERASPESSKHRNNFSPMLLSKIRKRFRAAAKGKRGQNWDAIFAKYDTSEDGSLDPNEFFLAVRNGVNIRPRDISDRDIEVLIKALDMDGDGRLSLIEFAAFLAEDDSNHDHDLDMKRSIIGLPPAKPKTKHNMATLSHSDLSMVGGATPSFDKAKRAKEELDMQRKARRMSEQKLLSASKRGWHTAQMAAKITNVPEIKHRLKPRSHPRGQRKADKTWTQSAHRLKIAHACQKIWKDPVVRHAAYASLVNTVTPAMAEVQAAYRHAHKRNPNSKVTPAIMEILRKKLKSESYTPNGEDYVKLFRAFDNDRQGGIMYQRWLAIIRKTCKFPKKLLSDKDVLEIFQTIAGEGEGGKPNGEIDMQHLLKFIKTDVPAALSLSKENEGKVSQAEVLMYVINKSRKSLKKCADDAGVLDWESMFTLYDQDGNGVLTFDEFARIFRTDLRLSTKEVEDKELKLVFDFIDSDLSGDVSFDEFERFLHTGESERRFPVVGDETTTSVVKRGERKPPPPPTTTIVVNRPGGFGSHEFYAGKEEEKRQLRLNECKELLKKKARAYSYTALGQDWSIAFGAFDKSHDGHIDAQEFRVGVRKLFKLPPLTVSDRDISEIFRSIAIDEEKNWVSEAAFVEFLGGEEMMDKSGHMDKYANLWTHVDEKDIIIRAIRKFKTKVKKMAYVQMGKVDLESVFKRFDKDGSGNITLQEVTEAVRRFLKIPDSALTKHDIKLVFEAIDKDRNGTLSVEEFLGCMEDGEREVGKGGKGGLKTPTKKAPATKEVHEHMD</sequence>
<comment type="caution">
    <text evidence="5">The sequence shown here is derived from an EMBL/GenBank/DDBJ whole genome shotgun (WGS) entry which is preliminary data.</text>
</comment>
<accession>A0A9W7GAK5</accession>
<feature type="domain" description="WW" evidence="3">
    <location>
        <begin position="151"/>
        <end position="179"/>
    </location>
</feature>
<dbReference type="GO" id="GO:0005509">
    <property type="term" value="F:calcium ion binding"/>
    <property type="evidence" value="ECO:0007669"/>
    <property type="project" value="InterPro"/>
</dbReference>
<dbReference type="CDD" id="cd00201">
    <property type="entry name" value="WW"/>
    <property type="match status" value="2"/>
</dbReference>
<dbReference type="SUPFAM" id="SSF47473">
    <property type="entry name" value="EF-hand"/>
    <property type="match status" value="2"/>
</dbReference>
<dbReference type="Gene3D" id="1.10.238.10">
    <property type="entry name" value="EF-hand"/>
    <property type="match status" value="4"/>
</dbReference>
<dbReference type="PANTHER" id="PTHR23064">
    <property type="entry name" value="TROPONIN"/>
    <property type="match status" value="1"/>
</dbReference>
<dbReference type="InterPro" id="IPR001202">
    <property type="entry name" value="WW_dom"/>
</dbReference>
<feature type="domain" description="EF-hand" evidence="4">
    <location>
        <begin position="1015"/>
        <end position="1050"/>
    </location>
</feature>
<feature type="compositionally biased region" description="Basic and acidic residues" evidence="2">
    <location>
        <begin position="1068"/>
        <end position="1077"/>
    </location>
</feature>
<dbReference type="PROSITE" id="PS01159">
    <property type="entry name" value="WW_DOMAIN_1"/>
    <property type="match status" value="2"/>
</dbReference>
<feature type="compositionally biased region" description="Low complexity" evidence="2">
    <location>
        <begin position="227"/>
        <end position="246"/>
    </location>
</feature>
<dbReference type="InterPro" id="IPR011992">
    <property type="entry name" value="EF-hand-dom_pair"/>
</dbReference>
<dbReference type="EMBL" id="BRYA01000159">
    <property type="protein sequence ID" value="GMI41865.1"/>
    <property type="molecule type" value="Genomic_DNA"/>
</dbReference>
<dbReference type="InterPro" id="IPR036020">
    <property type="entry name" value="WW_dom_sf"/>
</dbReference>
<dbReference type="Pfam" id="PF13499">
    <property type="entry name" value="EF-hand_7"/>
    <property type="match status" value="3"/>
</dbReference>
<feature type="domain" description="WW" evidence="3">
    <location>
        <begin position="18"/>
        <end position="44"/>
    </location>
</feature>
<feature type="domain" description="EF-hand" evidence="4">
    <location>
        <begin position="709"/>
        <end position="744"/>
    </location>
</feature>
<feature type="region of interest" description="Disordered" evidence="2">
    <location>
        <begin position="32"/>
        <end position="67"/>
    </location>
</feature>
<dbReference type="OrthoDB" id="26525at2759"/>
<protein>
    <recommendedName>
        <fullName evidence="7">Calmodulin</fullName>
    </recommendedName>
</protein>
<organism evidence="5 6">
    <name type="scientific">Triparma columacea</name>
    <dbReference type="NCBI Taxonomy" id="722753"/>
    <lineage>
        <taxon>Eukaryota</taxon>
        <taxon>Sar</taxon>
        <taxon>Stramenopiles</taxon>
        <taxon>Ochrophyta</taxon>
        <taxon>Bolidophyceae</taxon>
        <taxon>Parmales</taxon>
        <taxon>Triparmaceae</taxon>
        <taxon>Triparma</taxon>
    </lineage>
</organism>
<keyword evidence="1" id="KW-0106">Calcium</keyword>
<dbReference type="SMART" id="SM00456">
    <property type="entry name" value="WW"/>
    <property type="match status" value="2"/>
</dbReference>
<feature type="compositionally biased region" description="Polar residues" evidence="2">
    <location>
        <begin position="191"/>
        <end position="201"/>
    </location>
</feature>
<dbReference type="PROSITE" id="PS50020">
    <property type="entry name" value="WW_DOMAIN_2"/>
    <property type="match status" value="2"/>
</dbReference>
<feature type="compositionally biased region" description="Basic and acidic residues" evidence="2">
    <location>
        <begin position="214"/>
        <end position="224"/>
    </location>
</feature>
<dbReference type="SUPFAM" id="SSF51045">
    <property type="entry name" value="WW domain"/>
    <property type="match status" value="2"/>
</dbReference>
<dbReference type="PROSITE" id="PS00018">
    <property type="entry name" value="EF_HAND_1"/>
    <property type="match status" value="6"/>
</dbReference>
<feature type="domain" description="EF-hand" evidence="4">
    <location>
        <begin position="749"/>
        <end position="784"/>
    </location>
</feature>
<gene>
    <name evidence="5" type="ORF">TrCOL_g329</name>
</gene>
<dbReference type="AlphaFoldDB" id="A0A9W7GAK5"/>
<evidence type="ECO:0000259" key="4">
    <source>
        <dbReference type="PROSITE" id="PS50222"/>
    </source>
</evidence>
<dbReference type="InterPro" id="IPR002048">
    <property type="entry name" value="EF_hand_dom"/>
</dbReference>
<reference evidence="6" key="1">
    <citation type="journal article" date="2023" name="Commun. Biol.">
        <title>Genome analysis of Parmales, the sister group of diatoms, reveals the evolutionary specialization of diatoms from phago-mixotrophs to photoautotrophs.</title>
        <authorList>
            <person name="Ban H."/>
            <person name="Sato S."/>
            <person name="Yoshikawa S."/>
            <person name="Yamada K."/>
            <person name="Nakamura Y."/>
            <person name="Ichinomiya M."/>
            <person name="Sato N."/>
            <person name="Blanc-Mathieu R."/>
            <person name="Endo H."/>
            <person name="Kuwata A."/>
            <person name="Ogata H."/>
        </authorList>
    </citation>
    <scope>NUCLEOTIDE SEQUENCE [LARGE SCALE GENOMIC DNA]</scope>
</reference>
<evidence type="ECO:0008006" key="7">
    <source>
        <dbReference type="Google" id="ProtNLM"/>
    </source>
</evidence>
<dbReference type="PROSITE" id="PS50222">
    <property type="entry name" value="EF_HAND_2"/>
    <property type="match status" value="7"/>
</dbReference>
<dbReference type="SMART" id="SM00054">
    <property type="entry name" value="EFh"/>
    <property type="match status" value="8"/>
</dbReference>
<dbReference type="InterPro" id="IPR018247">
    <property type="entry name" value="EF_Hand_1_Ca_BS"/>
</dbReference>
<dbReference type="Pfam" id="PF13202">
    <property type="entry name" value="EF-hand_5"/>
    <property type="match status" value="1"/>
</dbReference>
<feature type="domain" description="EF-hand" evidence="4">
    <location>
        <begin position="975"/>
        <end position="1010"/>
    </location>
</feature>
<feature type="domain" description="EF-hand" evidence="4">
    <location>
        <begin position="858"/>
        <end position="893"/>
    </location>
</feature>
<dbReference type="InterPro" id="IPR052591">
    <property type="entry name" value="CML21-like"/>
</dbReference>
<name>A0A9W7GAK5_9STRA</name>